<dbReference type="SUPFAM" id="SSF53474">
    <property type="entry name" value="alpha/beta-Hydrolases"/>
    <property type="match status" value="1"/>
</dbReference>
<dbReference type="GO" id="GO:0016787">
    <property type="term" value="F:hydrolase activity"/>
    <property type="evidence" value="ECO:0007669"/>
    <property type="project" value="UniProtKB-KW"/>
</dbReference>
<dbReference type="PANTHER" id="PTHR48081">
    <property type="entry name" value="AB HYDROLASE SUPERFAMILY PROTEIN C4A8.06C"/>
    <property type="match status" value="1"/>
</dbReference>
<reference evidence="5" key="1">
    <citation type="submission" date="2016-10" db="EMBL/GenBank/DDBJ databases">
        <authorList>
            <person name="Varghese N."/>
            <person name="Submissions S."/>
        </authorList>
    </citation>
    <scope>NUCLEOTIDE SEQUENCE [LARGE SCALE GENOMIC DNA]</scope>
    <source>
        <strain evidence="5">DSM 28881</strain>
    </source>
</reference>
<dbReference type="RefSeq" id="WP_245741087.1">
    <property type="nucleotide sequence ID" value="NZ_FORM01000002.1"/>
</dbReference>
<protein>
    <submittedName>
        <fullName evidence="4">Carboxylesterase family protein</fullName>
    </submittedName>
</protein>
<proteinExistence type="predicted"/>
<organism evidence="4 5">
    <name type="scientific">Olleya namhaensis</name>
    <dbReference type="NCBI Taxonomy" id="1144750"/>
    <lineage>
        <taxon>Bacteria</taxon>
        <taxon>Pseudomonadati</taxon>
        <taxon>Bacteroidota</taxon>
        <taxon>Flavobacteriia</taxon>
        <taxon>Flavobacteriales</taxon>
        <taxon>Flavobacteriaceae</taxon>
    </lineage>
</organism>
<evidence type="ECO:0000313" key="4">
    <source>
        <dbReference type="EMBL" id="SFI82822.1"/>
    </source>
</evidence>
<feature type="signal peptide" evidence="2">
    <location>
        <begin position="1"/>
        <end position="18"/>
    </location>
</feature>
<evidence type="ECO:0000313" key="5">
    <source>
        <dbReference type="Proteomes" id="UP000199559"/>
    </source>
</evidence>
<dbReference type="EMBL" id="FORM01000002">
    <property type="protein sequence ID" value="SFI82822.1"/>
    <property type="molecule type" value="Genomic_DNA"/>
</dbReference>
<dbReference type="Gene3D" id="3.40.50.1820">
    <property type="entry name" value="alpha/beta hydrolase"/>
    <property type="match status" value="1"/>
</dbReference>
<evidence type="ECO:0000256" key="1">
    <source>
        <dbReference type="ARBA" id="ARBA00022801"/>
    </source>
</evidence>
<keyword evidence="2" id="KW-0732">Signal</keyword>
<feature type="domain" description="BD-FAE-like" evidence="3">
    <location>
        <begin position="36"/>
        <end position="162"/>
    </location>
</feature>
<dbReference type="AlphaFoldDB" id="A0A1I3LDD1"/>
<dbReference type="STRING" id="1144750.SAMN05443431_102357"/>
<keyword evidence="5" id="KW-1185">Reference proteome</keyword>
<accession>A0A1I3LDD1</accession>
<dbReference type="InterPro" id="IPR050300">
    <property type="entry name" value="GDXG_lipolytic_enzyme"/>
</dbReference>
<evidence type="ECO:0000259" key="3">
    <source>
        <dbReference type="Pfam" id="PF20434"/>
    </source>
</evidence>
<gene>
    <name evidence="4" type="ORF">SAMN05443431_102357</name>
</gene>
<dbReference type="InterPro" id="IPR049492">
    <property type="entry name" value="BD-FAE-like_dom"/>
</dbReference>
<dbReference type="Pfam" id="PF20434">
    <property type="entry name" value="BD-FAE"/>
    <property type="match status" value="1"/>
</dbReference>
<dbReference type="Proteomes" id="UP000199559">
    <property type="component" value="Unassembled WGS sequence"/>
</dbReference>
<dbReference type="PANTHER" id="PTHR48081:SF6">
    <property type="entry name" value="PEPTIDASE S9 PROLYL OLIGOPEPTIDASE CATALYTIC DOMAIN-CONTAINING PROTEIN"/>
    <property type="match status" value="1"/>
</dbReference>
<dbReference type="InterPro" id="IPR029058">
    <property type="entry name" value="AB_hydrolase_fold"/>
</dbReference>
<name>A0A1I3LDD1_9FLAO</name>
<keyword evidence="1" id="KW-0378">Hydrolase</keyword>
<sequence>MKNLYILVLVLTYFSSPAQNMKTYTYATKGLDTLKLDIYTPENIKPTDSLPVVIWMHGGGFSGGGRNGIDEVNIVNAANKNGYIGVSISYRLLRKGTKTGFGCNCSKEDKLFTFNQAVIDFLDATNFIYQNSTMLQVDTTKIIAAGSSSGAETALHAAFMRRFFIPDLTTYKDITFAGVIGFAGAFLDIDSLTIDNAIPIALTHGTEDGAVPYGSAPHQNCQPKKPGYMMLHGSKTITEKLDTLEASYFLNIVKNGTHDAANVHPEDLDAIFYFLNKTVLENDVIQTKKYTLPKPTTY</sequence>
<feature type="chain" id="PRO_5011464415" evidence="2">
    <location>
        <begin position="19"/>
        <end position="298"/>
    </location>
</feature>
<evidence type="ECO:0000256" key="2">
    <source>
        <dbReference type="SAM" id="SignalP"/>
    </source>
</evidence>